<evidence type="ECO:0000313" key="2">
    <source>
        <dbReference type="EMBL" id="KAL2062113.1"/>
    </source>
</evidence>
<organism evidence="2 3">
    <name type="scientific">Oculimacula yallundae</name>
    <dbReference type="NCBI Taxonomy" id="86028"/>
    <lineage>
        <taxon>Eukaryota</taxon>
        <taxon>Fungi</taxon>
        <taxon>Dikarya</taxon>
        <taxon>Ascomycota</taxon>
        <taxon>Pezizomycotina</taxon>
        <taxon>Leotiomycetes</taxon>
        <taxon>Helotiales</taxon>
        <taxon>Ploettnerulaceae</taxon>
        <taxon>Oculimacula</taxon>
    </lineage>
</organism>
<dbReference type="Proteomes" id="UP001595075">
    <property type="component" value="Unassembled WGS sequence"/>
</dbReference>
<feature type="region of interest" description="Disordered" evidence="1">
    <location>
        <begin position="94"/>
        <end position="120"/>
    </location>
</feature>
<name>A0ABR4BWT4_9HELO</name>
<feature type="compositionally biased region" description="Acidic residues" evidence="1">
    <location>
        <begin position="107"/>
        <end position="118"/>
    </location>
</feature>
<protein>
    <submittedName>
        <fullName evidence="2">Uncharacterized protein</fullName>
    </submittedName>
</protein>
<keyword evidence="3" id="KW-1185">Reference proteome</keyword>
<evidence type="ECO:0000313" key="3">
    <source>
        <dbReference type="Proteomes" id="UP001595075"/>
    </source>
</evidence>
<comment type="caution">
    <text evidence="2">The sequence shown here is derived from an EMBL/GenBank/DDBJ whole genome shotgun (WGS) entry which is preliminary data.</text>
</comment>
<gene>
    <name evidence="2" type="ORF">VTL71DRAFT_6379</name>
</gene>
<accession>A0ABR4BWT4</accession>
<proteinExistence type="predicted"/>
<dbReference type="EMBL" id="JAZHXI010000017">
    <property type="protein sequence ID" value="KAL2062113.1"/>
    <property type="molecule type" value="Genomic_DNA"/>
</dbReference>
<reference evidence="2 3" key="1">
    <citation type="journal article" date="2024" name="Commun. Biol.">
        <title>Comparative genomic analysis of thermophilic fungi reveals convergent evolutionary adaptations and gene losses.</title>
        <authorList>
            <person name="Steindorff A.S."/>
            <person name="Aguilar-Pontes M.V."/>
            <person name="Robinson A.J."/>
            <person name="Andreopoulos B."/>
            <person name="LaButti K."/>
            <person name="Kuo A."/>
            <person name="Mondo S."/>
            <person name="Riley R."/>
            <person name="Otillar R."/>
            <person name="Haridas S."/>
            <person name="Lipzen A."/>
            <person name="Grimwood J."/>
            <person name="Schmutz J."/>
            <person name="Clum A."/>
            <person name="Reid I.D."/>
            <person name="Moisan M.C."/>
            <person name="Butler G."/>
            <person name="Nguyen T.T.M."/>
            <person name="Dewar K."/>
            <person name="Conant G."/>
            <person name="Drula E."/>
            <person name="Henrissat B."/>
            <person name="Hansel C."/>
            <person name="Singer S."/>
            <person name="Hutchinson M.I."/>
            <person name="de Vries R.P."/>
            <person name="Natvig D.O."/>
            <person name="Powell A.J."/>
            <person name="Tsang A."/>
            <person name="Grigoriev I.V."/>
        </authorList>
    </citation>
    <scope>NUCLEOTIDE SEQUENCE [LARGE SCALE GENOMIC DNA]</scope>
    <source>
        <strain evidence="2 3">CBS 494.80</strain>
    </source>
</reference>
<feature type="compositionally biased region" description="Low complexity" evidence="1">
    <location>
        <begin position="53"/>
        <end position="80"/>
    </location>
</feature>
<feature type="region of interest" description="Disordered" evidence="1">
    <location>
        <begin position="35"/>
        <end position="80"/>
    </location>
</feature>
<feature type="region of interest" description="Disordered" evidence="1">
    <location>
        <begin position="162"/>
        <end position="193"/>
    </location>
</feature>
<evidence type="ECO:0000256" key="1">
    <source>
        <dbReference type="SAM" id="MobiDB-lite"/>
    </source>
</evidence>
<sequence length="193" mass="22040">MPSVRQFFRDIQTDIFGSGINRNKNKPTYEARTYRYNSSSSRDFGHAQQRRGSTSSVITTSSTSTTSTATSSRTTSSRVSVAPKTIRFVAQRVQEDFDEQSIPGSWPEEEESTEEYEYESPPAYKQVQYAPEPSYNKIRYPVHKPTPLVRGRNTIYVKPMTISNEPMGTRRHLRSGSDVLIVHHPTPRDLEED</sequence>